<proteinExistence type="predicted"/>
<dbReference type="PROSITE" id="PS50921">
    <property type="entry name" value="ANTAR"/>
    <property type="match status" value="1"/>
</dbReference>
<dbReference type="OrthoDB" id="6159164at2"/>
<dbReference type="GO" id="GO:0003723">
    <property type="term" value="F:RNA binding"/>
    <property type="evidence" value="ECO:0007669"/>
    <property type="project" value="InterPro"/>
</dbReference>
<dbReference type="InterPro" id="IPR049021">
    <property type="entry name" value="AmiR_N"/>
</dbReference>
<name>A0A074JZ63_9RHOB</name>
<dbReference type="eggNOG" id="COG3707">
    <property type="taxonomic scope" value="Bacteria"/>
</dbReference>
<dbReference type="InterPro" id="IPR011006">
    <property type="entry name" value="CheY-like_superfamily"/>
</dbReference>
<dbReference type="InterPro" id="IPR005561">
    <property type="entry name" value="ANTAR"/>
</dbReference>
<evidence type="ECO:0000313" key="3">
    <source>
        <dbReference type="Proteomes" id="UP000027471"/>
    </source>
</evidence>
<reference evidence="2 3" key="1">
    <citation type="journal article" date="2015" name="Antonie Van Leeuwenhoek">
        <title>Thioclava indica sp. nov., isolated from surface seawater of the Indian Ocean.</title>
        <authorList>
            <person name="Liu Y."/>
            <person name="Lai Q."/>
            <person name="Du J."/>
            <person name="Xu H."/>
            <person name="Jiang L."/>
            <person name="Shao Z."/>
        </authorList>
    </citation>
    <scope>NUCLEOTIDE SEQUENCE [LARGE SCALE GENOMIC DNA]</scope>
    <source>
        <strain evidence="2 3">DT23-4</strain>
    </source>
</reference>
<dbReference type="SUPFAM" id="SSF52172">
    <property type="entry name" value="CheY-like"/>
    <property type="match status" value="1"/>
</dbReference>
<dbReference type="InterPro" id="IPR036388">
    <property type="entry name" value="WH-like_DNA-bd_sf"/>
</dbReference>
<protein>
    <submittedName>
        <fullName evidence="2">Transcriptional antiterminator</fullName>
    </submittedName>
</protein>
<gene>
    <name evidence="2" type="ORF">DT23_18310</name>
</gene>
<dbReference type="SMART" id="SM01012">
    <property type="entry name" value="ANTAR"/>
    <property type="match status" value="1"/>
</dbReference>
<dbReference type="EMBL" id="AUNB01000061">
    <property type="protein sequence ID" value="KEO54597.1"/>
    <property type="molecule type" value="Genomic_DNA"/>
</dbReference>
<dbReference type="Gene3D" id="1.10.10.10">
    <property type="entry name" value="Winged helix-like DNA-binding domain superfamily/Winged helix DNA-binding domain"/>
    <property type="match status" value="1"/>
</dbReference>
<dbReference type="Pfam" id="PF03861">
    <property type="entry name" value="ANTAR"/>
    <property type="match status" value="1"/>
</dbReference>
<dbReference type="PIRSF" id="PIRSF036382">
    <property type="entry name" value="RR_antiterm"/>
    <property type="match status" value="1"/>
</dbReference>
<feature type="domain" description="ANTAR" evidence="1">
    <location>
        <begin position="126"/>
        <end position="186"/>
    </location>
</feature>
<sequence>MTRRIQIPVLGGARAYVLHRPHPMLQALERQLRAIGLEVVQCWPELPAEALSADFVFFDADQGYDAQFPWATGQSPMPMIALIGSEAPGRIEWSLEAGAHAQLLKPVGDGGAYSALLIARIAFEARQSLSAEIADLRRRLDERQTVVRAVTLLAARGKSESEAYDQLRQMAMAWRVSFEDGARRVVASHDAQGGANDRSDLG</sequence>
<dbReference type="RefSeq" id="WP_038132515.1">
    <property type="nucleotide sequence ID" value="NZ_AUNB01000061.1"/>
</dbReference>
<dbReference type="InterPro" id="IPR008327">
    <property type="entry name" value="Sig_transdc_resp-reg_antiterm"/>
</dbReference>
<dbReference type="Pfam" id="PF21332">
    <property type="entry name" value="AmiR_N"/>
    <property type="match status" value="1"/>
</dbReference>
<evidence type="ECO:0000313" key="2">
    <source>
        <dbReference type="EMBL" id="KEO54597.1"/>
    </source>
</evidence>
<dbReference type="STRING" id="1353528.DT23_18310"/>
<evidence type="ECO:0000259" key="1">
    <source>
        <dbReference type="PROSITE" id="PS50921"/>
    </source>
</evidence>
<dbReference type="AlphaFoldDB" id="A0A074JZ63"/>
<accession>A0A074JZ63</accession>
<keyword evidence="3" id="KW-1185">Reference proteome</keyword>
<dbReference type="Gene3D" id="3.40.50.2300">
    <property type="match status" value="1"/>
</dbReference>
<comment type="caution">
    <text evidence="2">The sequence shown here is derived from an EMBL/GenBank/DDBJ whole genome shotgun (WGS) entry which is preliminary data.</text>
</comment>
<organism evidence="2 3">
    <name type="scientific">Thioclava indica</name>
    <dbReference type="NCBI Taxonomy" id="1353528"/>
    <lineage>
        <taxon>Bacteria</taxon>
        <taxon>Pseudomonadati</taxon>
        <taxon>Pseudomonadota</taxon>
        <taxon>Alphaproteobacteria</taxon>
        <taxon>Rhodobacterales</taxon>
        <taxon>Paracoccaceae</taxon>
        <taxon>Thioclava</taxon>
    </lineage>
</organism>
<dbReference type="Proteomes" id="UP000027471">
    <property type="component" value="Unassembled WGS sequence"/>
</dbReference>